<reference evidence="1" key="1">
    <citation type="submission" date="2023-11" db="EMBL/GenBank/DDBJ databases">
        <authorList>
            <person name="De Vega J J."/>
            <person name="De Vega J J."/>
        </authorList>
    </citation>
    <scope>NUCLEOTIDE SEQUENCE</scope>
</reference>
<comment type="caution">
    <text evidence="1">The sequence shown here is derived from an EMBL/GenBank/DDBJ whole genome shotgun (WGS) entry which is preliminary data.</text>
</comment>
<protein>
    <submittedName>
        <fullName evidence="1">Uncharacterized protein</fullName>
    </submittedName>
</protein>
<evidence type="ECO:0000313" key="1">
    <source>
        <dbReference type="EMBL" id="CAK5281199.1"/>
    </source>
</evidence>
<gene>
    <name evidence="1" type="ORF">MYCIT1_LOCUS32138</name>
</gene>
<accession>A0AAD2K683</accession>
<dbReference type="Proteomes" id="UP001295794">
    <property type="component" value="Unassembled WGS sequence"/>
</dbReference>
<dbReference type="AlphaFoldDB" id="A0AAD2K683"/>
<sequence length="72" mass="8267">MLRSQPRKCCGHVVSRNCQANSSLQPYKQRLVRITWNSGRCHYGHGRVCKCFLTPPKKPSHLSPFMLRLVTA</sequence>
<organism evidence="1 2">
    <name type="scientific">Mycena citricolor</name>
    <dbReference type="NCBI Taxonomy" id="2018698"/>
    <lineage>
        <taxon>Eukaryota</taxon>
        <taxon>Fungi</taxon>
        <taxon>Dikarya</taxon>
        <taxon>Basidiomycota</taxon>
        <taxon>Agaricomycotina</taxon>
        <taxon>Agaricomycetes</taxon>
        <taxon>Agaricomycetidae</taxon>
        <taxon>Agaricales</taxon>
        <taxon>Marasmiineae</taxon>
        <taxon>Mycenaceae</taxon>
        <taxon>Mycena</taxon>
    </lineage>
</organism>
<dbReference type="EMBL" id="CAVNYO010000444">
    <property type="protein sequence ID" value="CAK5281199.1"/>
    <property type="molecule type" value="Genomic_DNA"/>
</dbReference>
<evidence type="ECO:0000313" key="2">
    <source>
        <dbReference type="Proteomes" id="UP001295794"/>
    </source>
</evidence>
<keyword evidence="2" id="KW-1185">Reference proteome</keyword>
<proteinExistence type="predicted"/>
<name>A0AAD2K683_9AGAR</name>